<dbReference type="GO" id="GO:0070475">
    <property type="term" value="P:rRNA base methylation"/>
    <property type="evidence" value="ECO:0007669"/>
    <property type="project" value="TreeGrafter"/>
</dbReference>
<comment type="similarity">
    <text evidence="6">Belongs to the methyltransferase superfamily. METTL16/RlmF family.</text>
</comment>
<protein>
    <recommendedName>
        <fullName evidence="6">Ribosomal RNA large subunit methyltransferase F</fullName>
        <ecNumber evidence="6">2.1.1.181</ecNumber>
    </recommendedName>
    <alternativeName>
        <fullName evidence="6">23S rRNA mA1618 methyltransferase</fullName>
    </alternativeName>
    <alternativeName>
        <fullName evidence="6">rRNA adenine N-6-methyltransferase</fullName>
    </alternativeName>
</protein>
<evidence type="ECO:0000256" key="6">
    <source>
        <dbReference type="HAMAP-Rule" id="MF_01848"/>
    </source>
</evidence>
<dbReference type="Gene3D" id="3.40.50.150">
    <property type="entry name" value="Vaccinia Virus protein VP39"/>
    <property type="match status" value="1"/>
</dbReference>
<keyword evidence="8" id="KW-1185">Reference proteome</keyword>
<dbReference type="EMBL" id="SNQI01000003">
    <property type="protein sequence ID" value="TEW73927.1"/>
    <property type="molecule type" value="Genomic_DNA"/>
</dbReference>
<comment type="caution">
    <text evidence="7">The sequence shown here is derived from an EMBL/GenBank/DDBJ whole genome shotgun (WGS) entry which is preliminary data.</text>
</comment>
<keyword evidence="5 6" id="KW-0949">S-adenosyl-L-methionine</keyword>
<evidence type="ECO:0000313" key="7">
    <source>
        <dbReference type="EMBL" id="TEW73927.1"/>
    </source>
</evidence>
<dbReference type="Pfam" id="PF05971">
    <property type="entry name" value="Methyltransf_10"/>
    <property type="match status" value="1"/>
</dbReference>
<dbReference type="AlphaFoldDB" id="A0A4Y8ART7"/>
<evidence type="ECO:0000256" key="4">
    <source>
        <dbReference type="ARBA" id="ARBA00022679"/>
    </source>
</evidence>
<dbReference type="CDD" id="cd02440">
    <property type="entry name" value="AdoMet_MTases"/>
    <property type="match status" value="1"/>
</dbReference>
<comment type="function">
    <text evidence="6">Specifically methylates the adenine in position 1618 of 23S rRNA.</text>
</comment>
<dbReference type="InterPro" id="IPR016909">
    <property type="entry name" value="rRNA_lsu_MeTfrase_F"/>
</dbReference>
<reference evidence="7 8" key="1">
    <citation type="journal article" date="2011" name="J. Microbiol.">
        <title>Gramella jeungdoensis sp. nov., isolated from a solar saltern in Korea.</title>
        <authorList>
            <person name="Joung Y."/>
            <person name="Kim H."/>
            <person name="Jang T."/>
            <person name="Ahn T.S."/>
            <person name="Joh K."/>
        </authorList>
    </citation>
    <scope>NUCLEOTIDE SEQUENCE [LARGE SCALE GENOMIC DNA]</scope>
    <source>
        <strain evidence="7 8">KCTC 23123</strain>
    </source>
</reference>
<dbReference type="PANTHER" id="PTHR13393">
    <property type="entry name" value="SAM-DEPENDENT METHYLTRANSFERASE"/>
    <property type="match status" value="1"/>
</dbReference>
<dbReference type="Proteomes" id="UP000298517">
    <property type="component" value="Unassembled WGS sequence"/>
</dbReference>
<dbReference type="HAMAP" id="MF_01848">
    <property type="entry name" value="23SrRNA_methyltr_F"/>
    <property type="match status" value="1"/>
</dbReference>
<accession>A0A4Y8ART7</accession>
<gene>
    <name evidence="6 7" type="primary">rlmF</name>
    <name evidence="7" type="ORF">E2488_10650</name>
</gene>
<keyword evidence="3 6" id="KW-0489">Methyltransferase</keyword>
<sequence>MAPKNNLHPNNKHNKGYNFKELCEAYPLLQDFVFVNSYNTETIDFANPKAVKAINTALLFKYYNIKFWDFPDDNLCPPIPGRVDYIHYLNDLLKSSDIENNINVLDIGAGANCIYPLLGNAEFNWSFVGTDIDKKSLDRTEKIIKKNGLSEVIKLKQQKDASQIFQGILNEEAKFSATMCNPPFYRSQEEAMLANARKLEGLGKQSDEARNFSGKQQELWYKGGEKAFLHTYLYESSMFKTQCFWYTTLVSKKENAESMIPSLKKLGATKVKTIPMHQGNKVTRIVAWSFIV</sequence>
<dbReference type="RefSeq" id="WP_134248326.1">
    <property type="nucleotide sequence ID" value="NZ_SNQI01000003.1"/>
</dbReference>
<name>A0A4Y8ART7_9FLAO</name>
<organism evidence="7 8">
    <name type="scientific">Gramella jeungdoensis</name>
    <dbReference type="NCBI Taxonomy" id="708091"/>
    <lineage>
        <taxon>Bacteria</taxon>
        <taxon>Pseudomonadati</taxon>
        <taxon>Bacteroidota</taxon>
        <taxon>Flavobacteriia</taxon>
        <taxon>Flavobacteriales</taxon>
        <taxon>Flavobacteriaceae</taxon>
        <taxon>Christiangramia</taxon>
    </lineage>
</organism>
<dbReference type="GO" id="GO:0052907">
    <property type="term" value="F:23S rRNA (adenine(1618)-N(6))-methyltransferase activity"/>
    <property type="evidence" value="ECO:0007669"/>
    <property type="project" value="UniProtKB-EC"/>
</dbReference>
<evidence type="ECO:0000256" key="1">
    <source>
        <dbReference type="ARBA" id="ARBA00022490"/>
    </source>
</evidence>
<proteinExistence type="inferred from homology"/>
<dbReference type="InterPro" id="IPR029063">
    <property type="entry name" value="SAM-dependent_MTases_sf"/>
</dbReference>
<dbReference type="OrthoDB" id="1115728at2"/>
<dbReference type="SUPFAM" id="SSF53335">
    <property type="entry name" value="S-adenosyl-L-methionine-dependent methyltransferases"/>
    <property type="match status" value="1"/>
</dbReference>
<evidence type="ECO:0000256" key="2">
    <source>
        <dbReference type="ARBA" id="ARBA00022552"/>
    </source>
</evidence>
<keyword evidence="4 6" id="KW-0808">Transferase</keyword>
<evidence type="ECO:0000313" key="8">
    <source>
        <dbReference type="Proteomes" id="UP000298517"/>
    </source>
</evidence>
<comment type="subcellular location">
    <subcellularLocation>
        <location evidence="6">Cytoplasm</location>
    </subcellularLocation>
</comment>
<keyword evidence="1 6" id="KW-0963">Cytoplasm</keyword>
<evidence type="ECO:0000256" key="5">
    <source>
        <dbReference type="ARBA" id="ARBA00022691"/>
    </source>
</evidence>
<dbReference type="GO" id="GO:0005737">
    <property type="term" value="C:cytoplasm"/>
    <property type="evidence" value="ECO:0007669"/>
    <property type="project" value="UniProtKB-SubCell"/>
</dbReference>
<evidence type="ECO:0000256" key="3">
    <source>
        <dbReference type="ARBA" id="ARBA00022603"/>
    </source>
</evidence>
<dbReference type="EC" id="2.1.1.181" evidence="6"/>
<comment type="catalytic activity">
    <reaction evidence="6">
        <text>adenosine(1618) in 23S rRNA + S-adenosyl-L-methionine = N(6)-methyladenosine(1618) in 23S rRNA + S-adenosyl-L-homocysteine + H(+)</text>
        <dbReference type="Rhea" id="RHEA:16497"/>
        <dbReference type="Rhea" id="RHEA-COMP:10229"/>
        <dbReference type="Rhea" id="RHEA-COMP:10231"/>
        <dbReference type="ChEBI" id="CHEBI:15378"/>
        <dbReference type="ChEBI" id="CHEBI:57856"/>
        <dbReference type="ChEBI" id="CHEBI:59789"/>
        <dbReference type="ChEBI" id="CHEBI:74411"/>
        <dbReference type="ChEBI" id="CHEBI:74449"/>
        <dbReference type="EC" id="2.1.1.181"/>
    </reaction>
</comment>
<dbReference type="InterPro" id="IPR010286">
    <property type="entry name" value="METTL16/RlmF"/>
</dbReference>
<keyword evidence="2 6" id="KW-0698">rRNA processing</keyword>
<dbReference type="PIRSF" id="PIRSF029038">
    <property type="entry name" value="Mtase_YbiN_prd"/>
    <property type="match status" value="1"/>
</dbReference>
<dbReference type="PANTHER" id="PTHR13393:SF0">
    <property type="entry name" value="RNA N6-ADENOSINE-METHYLTRANSFERASE METTL16"/>
    <property type="match status" value="1"/>
</dbReference>
<dbReference type="NCBIfam" id="NF008725">
    <property type="entry name" value="PRK11727.1"/>
    <property type="match status" value="1"/>
</dbReference>